<dbReference type="GO" id="GO:0043565">
    <property type="term" value="F:sequence-specific DNA binding"/>
    <property type="evidence" value="ECO:0007669"/>
    <property type="project" value="InterPro"/>
</dbReference>
<dbReference type="Pfam" id="PF12833">
    <property type="entry name" value="HTH_18"/>
    <property type="match status" value="1"/>
</dbReference>
<dbReference type="PANTHER" id="PTHR43280">
    <property type="entry name" value="ARAC-FAMILY TRANSCRIPTIONAL REGULATOR"/>
    <property type="match status" value="1"/>
</dbReference>
<dbReference type="PRINTS" id="PR00032">
    <property type="entry name" value="HTHARAC"/>
</dbReference>
<dbReference type="SUPFAM" id="SSF46689">
    <property type="entry name" value="Homeodomain-like"/>
    <property type="match status" value="1"/>
</dbReference>
<dbReference type="InterPro" id="IPR003313">
    <property type="entry name" value="AraC-bd"/>
</dbReference>
<dbReference type="Gene3D" id="2.60.120.10">
    <property type="entry name" value="Jelly Rolls"/>
    <property type="match status" value="1"/>
</dbReference>
<dbReference type="EMBL" id="SZVO01000022">
    <property type="protein sequence ID" value="TKT86946.1"/>
    <property type="molecule type" value="Genomic_DNA"/>
</dbReference>
<name>A0A4U6CRY8_9BACT</name>
<keyword evidence="6" id="KW-1185">Reference proteome</keyword>
<dbReference type="PANTHER" id="PTHR43280:SF32">
    <property type="entry name" value="TRANSCRIPTIONAL REGULATORY PROTEIN"/>
    <property type="match status" value="1"/>
</dbReference>
<evidence type="ECO:0000256" key="3">
    <source>
        <dbReference type="ARBA" id="ARBA00023163"/>
    </source>
</evidence>
<accession>A0A4U6CRY8</accession>
<gene>
    <name evidence="5" type="ORF">FDK13_31365</name>
</gene>
<evidence type="ECO:0000313" key="6">
    <source>
        <dbReference type="Proteomes" id="UP000304900"/>
    </source>
</evidence>
<dbReference type="InterPro" id="IPR020449">
    <property type="entry name" value="Tscrpt_reg_AraC-type_HTH"/>
</dbReference>
<comment type="caution">
    <text evidence="5">The sequence shown here is derived from an EMBL/GenBank/DDBJ whole genome shotgun (WGS) entry which is preliminary data.</text>
</comment>
<dbReference type="AlphaFoldDB" id="A0A4U6CRY8"/>
<dbReference type="SUPFAM" id="SSF51215">
    <property type="entry name" value="Regulatory protein AraC"/>
    <property type="match status" value="1"/>
</dbReference>
<dbReference type="RefSeq" id="WP_137343977.1">
    <property type="nucleotide sequence ID" value="NZ_BSQH01000023.1"/>
</dbReference>
<dbReference type="SMART" id="SM00342">
    <property type="entry name" value="HTH_ARAC"/>
    <property type="match status" value="1"/>
</dbReference>
<evidence type="ECO:0000256" key="2">
    <source>
        <dbReference type="ARBA" id="ARBA00023125"/>
    </source>
</evidence>
<evidence type="ECO:0000256" key="1">
    <source>
        <dbReference type="ARBA" id="ARBA00023015"/>
    </source>
</evidence>
<dbReference type="Pfam" id="PF02311">
    <property type="entry name" value="AraC_binding"/>
    <property type="match status" value="1"/>
</dbReference>
<dbReference type="PROSITE" id="PS01124">
    <property type="entry name" value="HTH_ARAC_FAMILY_2"/>
    <property type="match status" value="1"/>
</dbReference>
<sequence length="295" mass="34305">MQANIPRIDINSLSEHKEDDILISRFAEYLAIHPNLTSPHRHSFYHLLFFTEGGGMHTIDFNHFEVKPYQIYFMIPGQVHSWDFQGHVEGFVVNFSGDFFQSFLLRPEYLASFSFFSGISEESVINLPEHIHPSVSQLFEDLMKQSAQKNVFREDMIRILLLQIFITIEQNTSQNRQQNIPFKTNILLSNFHKLIEKNFIEIRLPGEYAELLNITPNHLNALCKEHLGMQAGEVIRNRVVLEAKRLLVNLGLSVSEIAYKLNFNDNSYFTKFFKKEVGVNPEVFRKKSTLESGKH</sequence>
<dbReference type="GO" id="GO:0003700">
    <property type="term" value="F:DNA-binding transcription factor activity"/>
    <property type="evidence" value="ECO:0007669"/>
    <property type="project" value="InterPro"/>
</dbReference>
<evidence type="ECO:0000259" key="4">
    <source>
        <dbReference type="PROSITE" id="PS01124"/>
    </source>
</evidence>
<protein>
    <submittedName>
        <fullName evidence="5">Helix-turn-helix domain-containing protein</fullName>
    </submittedName>
</protein>
<dbReference type="Gene3D" id="1.10.10.60">
    <property type="entry name" value="Homeodomain-like"/>
    <property type="match status" value="1"/>
</dbReference>
<dbReference type="InterPro" id="IPR037923">
    <property type="entry name" value="HTH-like"/>
</dbReference>
<keyword evidence="1" id="KW-0805">Transcription regulation</keyword>
<reference evidence="5 6" key="1">
    <citation type="submission" date="2019-05" db="EMBL/GenBank/DDBJ databases">
        <title>Dyadobacter AR-3-8 sp. nov., isolated from arctic soil.</title>
        <authorList>
            <person name="Chaudhary D.K."/>
        </authorList>
    </citation>
    <scope>NUCLEOTIDE SEQUENCE [LARGE SCALE GENOMIC DNA]</scope>
    <source>
        <strain evidence="5 6">AR-3-8</strain>
    </source>
</reference>
<dbReference type="InterPro" id="IPR018060">
    <property type="entry name" value="HTH_AraC"/>
</dbReference>
<feature type="domain" description="HTH araC/xylS-type" evidence="4">
    <location>
        <begin position="189"/>
        <end position="287"/>
    </location>
</feature>
<dbReference type="OrthoDB" id="9793451at2"/>
<dbReference type="InterPro" id="IPR009057">
    <property type="entry name" value="Homeodomain-like_sf"/>
</dbReference>
<dbReference type="Proteomes" id="UP000304900">
    <property type="component" value="Unassembled WGS sequence"/>
</dbReference>
<proteinExistence type="predicted"/>
<evidence type="ECO:0000313" key="5">
    <source>
        <dbReference type="EMBL" id="TKT86946.1"/>
    </source>
</evidence>
<keyword evidence="3" id="KW-0804">Transcription</keyword>
<organism evidence="5 6">
    <name type="scientific">Dyadobacter frigoris</name>
    <dbReference type="NCBI Taxonomy" id="2576211"/>
    <lineage>
        <taxon>Bacteria</taxon>
        <taxon>Pseudomonadati</taxon>
        <taxon>Bacteroidota</taxon>
        <taxon>Cytophagia</taxon>
        <taxon>Cytophagales</taxon>
        <taxon>Spirosomataceae</taxon>
        <taxon>Dyadobacter</taxon>
    </lineage>
</organism>
<keyword evidence="2" id="KW-0238">DNA-binding</keyword>
<dbReference type="InterPro" id="IPR014710">
    <property type="entry name" value="RmlC-like_jellyroll"/>
</dbReference>